<name>A0ABD6A1D6_9EURY</name>
<protein>
    <submittedName>
        <fullName evidence="2">PPC domain-containing DNA-binding protein</fullName>
    </submittedName>
</protein>
<sequence>MENHQAEDGHIAILLEPGDLVLESIQETCDEYDIDSGVVVSAIGTVRNLNYHYVPTADLPKEEKWRNETFELLGAWEIGTIDGMIANGEPHLHLVAFNGEQTVAGHLEEGCEAHIVGEVVIRPIEGLELERRSDENEYNISQLKQRSDR</sequence>
<evidence type="ECO:0000313" key="3">
    <source>
        <dbReference type="Proteomes" id="UP001596434"/>
    </source>
</evidence>
<dbReference type="PANTHER" id="PTHR34988:SF1">
    <property type="entry name" value="DNA-BINDING PROTEIN"/>
    <property type="match status" value="1"/>
</dbReference>
<dbReference type="RefSeq" id="WP_379706078.1">
    <property type="nucleotide sequence ID" value="NZ_JBHTAT010000001.1"/>
</dbReference>
<organism evidence="2 3">
    <name type="scientific">Haloplanus litoreus</name>
    <dbReference type="NCBI Taxonomy" id="767515"/>
    <lineage>
        <taxon>Archaea</taxon>
        <taxon>Methanobacteriati</taxon>
        <taxon>Methanobacteriota</taxon>
        <taxon>Stenosarchaea group</taxon>
        <taxon>Halobacteria</taxon>
        <taxon>Halobacteriales</taxon>
        <taxon>Haloferacaceae</taxon>
        <taxon>Haloplanus</taxon>
    </lineage>
</organism>
<dbReference type="InterPro" id="IPR005175">
    <property type="entry name" value="PPC_dom"/>
</dbReference>
<dbReference type="SUPFAM" id="SSF117856">
    <property type="entry name" value="AF0104/ALDC/Ptd012-like"/>
    <property type="match status" value="1"/>
</dbReference>
<dbReference type="PANTHER" id="PTHR34988">
    <property type="entry name" value="PROTEIN, PUTATIVE-RELATED"/>
    <property type="match status" value="1"/>
</dbReference>
<dbReference type="Proteomes" id="UP001596434">
    <property type="component" value="Unassembled WGS sequence"/>
</dbReference>
<keyword evidence="3" id="KW-1185">Reference proteome</keyword>
<gene>
    <name evidence="2" type="ORF">ACFQKE_15790</name>
</gene>
<dbReference type="Gene3D" id="3.30.1330.80">
    <property type="entry name" value="Hypothetical protein, similar to alpha- acetolactate decarboxylase, domain 2"/>
    <property type="match status" value="1"/>
</dbReference>
<accession>A0ABD6A1D6</accession>
<dbReference type="GO" id="GO:0003677">
    <property type="term" value="F:DNA binding"/>
    <property type="evidence" value="ECO:0007669"/>
    <property type="project" value="UniProtKB-KW"/>
</dbReference>
<reference evidence="2 3" key="1">
    <citation type="journal article" date="2019" name="Int. J. Syst. Evol. Microbiol.">
        <title>The Global Catalogue of Microorganisms (GCM) 10K type strain sequencing project: providing services to taxonomists for standard genome sequencing and annotation.</title>
        <authorList>
            <consortium name="The Broad Institute Genomics Platform"/>
            <consortium name="The Broad Institute Genome Sequencing Center for Infectious Disease"/>
            <person name="Wu L."/>
            <person name="Ma J."/>
        </authorList>
    </citation>
    <scope>NUCLEOTIDE SEQUENCE [LARGE SCALE GENOMIC DNA]</scope>
    <source>
        <strain evidence="2 3">GX21</strain>
    </source>
</reference>
<dbReference type="CDD" id="cd11378">
    <property type="entry name" value="DUF296"/>
    <property type="match status" value="1"/>
</dbReference>
<dbReference type="EMBL" id="JBHTAT010000001">
    <property type="protein sequence ID" value="MFC7256748.1"/>
    <property type="molecule type" value="Genomic_DNA"/>
</dbReference>
<dbReference type="PROSITE" id="PS51742">
    <property type="entry name" value="PPC"/>
    <property type="match status" value="1"/>
</dbReference>
<feature type="domain" description="PPC" evidence="1">
    <location>
        <begin position="5"/>
        <end position="146"/>
    </location>
</feature>
<comment type="caution">
    <text evidence="2">The sequence shown here is derived from an EMBL/GenBank/DDBJ whole genome shotgun (WGS) entry which is preliminary data.</text>
</comment>
<dbReference type="AlphaFoldDB" id="A0ABD6A1D6"/>
<keyword evidence="2" id="KW-0238">DNA-binding</keyword>
<dbReference type="Pfam" id="PF03479">
    <property type="entry name" value="PCC"/>
    <property type="match status" value="1"/>
</dbReference>
<dbReference type="GeneID" id="96955142"/>
<evidence type="ECO:0000259" key="1">
    <source>
        <dbReference type="PROSITE" id="PS51742"/>
    </source>
</evidence>
<evidence type="ECO:0000313" key="2">
    <source>
        <dbReference type="EMBL" id="MFC7256748.1"/>
    </source>
</evidence>
<proteinExistence type="predicted"/>